<name>A0ABY5TUV3_9BACT</name>
<sequence length="180" mass="20834">MKVFIDTALDDLVIVLFDNQAKKIDYKIIKNLKQKSEFLPIYFNDLLKRNNVNIKEINEYYINLGPGTFTGSRIALVFARTICQVYEKASLYTTSTFNLASININKEKNIFIDARGNSYYKAKVKEGKLLSNITIVTEGENQKIDYDFFINNFANFSFIFKEEKDLLSVQPIYVKKPHIG</sequence>
<gene>
    <name evidence="1" type="ORF">NX772_01245</name>
</gene>
<reference evidence="1" key="1">
    <citation type="submission" date="2022-08" db="EMBL/GenBank/DDBJ databases">
        <title>Complete genome sequence of Mycoplasma molare type strain H 542.</title>
        <authorList>
            <person name="Spergser J."/>
        </authorList>
    </citation>
    <scope>NUCLEOTIDE SEQUENCE</scope>
    <source>
        <strain evidence="1">H 542</strain>
    </source>
</reference>
<dbReference type="EMBL" id="CP103423">
    <property type="protein sequence ID" value="UWD34438.1"/>
    <property type="molecule type" value="Genomic_DNA"/>
</dbReference>
<keyword evidence="2" id="KW-1185">Reference proteome</keyword>
<protein>
    <recommendedName>
        <fullName evidence="3">Gcp-like domain-containing protein</fullName>
    </recommendedName>
</protein>
<evidence type="ECO:0000313" key="2">
    <source>
        <dbReference type="Proteomes" id="UP001058364"/>
    </source>
</evidence>
<dbReference type="RefSeq" id="WP_027123218.1">
    <property type="nucleotide sequence ID" value="NZ_CP103423.1"/>
</dbReference>
<dbReference type="InterPro" id="IPR043129">
    <property type="entry name" value="ATPase_NBD"/>
</dbReference>
<dbReference type="SUPFAM" id="SSF53067">
    <property type="entry name" value="Actin-like ATPase domain"/>
    <property type="match status" value="1"/>
</dbReference>
<evidence type="ECO:0008006" key="3">
    <source>
        <dbReference type="Google" id="ProtNLM"/>
    </source>
</evidence>
<evidence type="ECO:0000313" key="1">
    <source>
        <dbReference type="EMBL" id="UWD34438.1"/>
    </source>
</evidence>
<organism evidence="1 2">
    <name type="scientific">Mesomycoplasma molare</name>
    <dbReference type="NCBI Taxonomy" id="171288"/>
    <lineage>
        <taxon>Bacteria</taxon>
        <taxon>Bacillati</taxon>
        <taxon>Mycoplasmatota</taxon>
        <taxon>Mycoplasmoidales</taxon>
        <taxon>Metamycoplasmataceae</taxon>
        <taxon>Mesomycoplasma</taxon>
    </lineage>
</organism>
<accession>A0ABY5TUV3</accession>
<dbReference type="Gene3D" id="3.30.420.40">
    <property type="match status" value="1"/>
</dbReference>
<proteinExistence type="predicted"/>
<dbReference type="Proteomes" id="UP001058364">
    <property type="component" value="Chromosome"/>
</dbReference>